<keyword evidence="7" id="KW-0130">Cell adhesion</keyword>
<evidence type="ECO:0000256" key="11">
    <source>
        <dbReference type="PROSITE-ProRule" id="PRU00043"/>
    </source>
</evidence>
<dbReference type="PROSITE" id="PS00232">
    <property type="entry name" value="CADHERIN_1"/>
    <property type="match status" value="2"/>
</dbReference>
<dbReference type="InterPro" id="IPR020894">
    <property type="entry name" value="Cadherin_CS"/>
</dbReference>
<comment type="caution">
    <text evidence="15">The sequence shown here is derived from an EMBL/GenBank/DDBJ whole genome shotgun (WGS) entry which is preliminary data.</text>
</comment>
<evidence type="ECO:0000256" key="1">
    <source>
        <dbReference type="ARBA" id="ARBA00004370"/>
    </source>
</evidence>
<sequence>MAMSSSSFNLYFVFVARERTGRFNVTMSTIFFLLIFIKPIHTAIQRLPSISLNEQSSIGTSIYDLTRVYPSSSKNLIKFSFLYDSSPHNSFFIVDSLTGRISIKRMIDREELCQTHTCNCERCLLTLEIIASASKKIDILSLDIIIENVNDNQPLFPISTFQIRLSENTDLGYVASFPAATDLDFQDRLEYRIVPLDISYKQETLETFSIINLQTENQLGLRLLKSLDRERRNLYKMKILASDGQHIGALSLDVFILDSNDNVPKFEHEQYEIKLREDTPIGTEIIHVHAYDEDEGLNALINYTIMTDNPSSSFPFRINVTTGIIELIQLLDYEYEMNYRFSVRACDNGPDAVCVYSQVEIDILDVNDCPPEIDFILPDNHSQKNIFYVDEEQEINTRLFHLSVSDKDSVNNKIILKLLTHQNLFQLNEQYNDLYNLIIIGRLDREQQEEYNLIFEAKDQGTEQTLTTEKHLTIRLIDINDCSPILDAYPTPININENNPSNIQLIQFHARDCDAVNTSNSLISYSLVVSNDSQFFHIDSQTGILSVKNISFDYELKNLYHLILNISDHGINPKRLETLQTLTIHINNLNDNKPKFEKEFYSFKLFESVPIGTFVGQVKAIDLDLNSIMNYELTSIDDQNAFYVDFSTGELRTKILLDYEIHSIHRFYITAKDNDDLHSDRVSVTIQLIDVNDNAPIIDTPSSVYIPSKLLESNVSTTIVITNIIANDHDSGKNGNLTYKIIDGNDNGYFQLNLYNGTIISDINNLPQGYHRLTIKVCDQGDKIEKCSTVIINIKLGEYAEKLYYSDEIVETKQSIGDENILTNEMIFIIIIVSSIFTLVISITMGIVCAVFCKRKQYHISHRSSLKAQCELLQSTDADKLLATNNINTFSSTSKKLNEHHHIEPYDDIKASGSAVSSEDSCYGSNDLSRSSSSGHGVTRPLLTPQHRSSSLSSTSVDYAIPVPRQHSIYDNKLENVDTQQSITHTNVSFSQQAHHLTTFHSPLSSSSNNSNLKKTLQSFTRRPIINLQSTYLTYDSIDTPPSLPNQSSISSSSTASTTSREYSI</sequence>
<keyword evidence="5" id="KW-0677">Repeat</keyword>
<dbReference type="Proteomes" id="UP000663851">
    <property type="component" value="Unassembled WGS sequence"/>
</dbReference>
<keyword evidence="8 13" id="KW-1133">Transmembrane helix</keyword>
<dbReference type="PROSITE" id="PS50268">
    <property type="entry name" value="CADHERIN_2"/>
    <property type="match status" value="7"/>
</dbReference>
<feature type="compositionally biased region" description="Low complexity" evidence="12">
    <location>
        <begin position="1048"/>
        <end position="1065"/>
    </location>
</feature>
<dbReference type="Proteomes" id="UP000663833">
    <property type="component" value="Unassembled WGS sequence"/>
</dbReference>
<dbReference type="GO" id="GO:0005911">
    <property type="term" value="C:cell-cell junction"/>
    <property type="evidence" value="ECO:0007669"/>
    <property type="project" value="TreeGrafter"/>
</dbReference>
<keyword evidence="3 13" id="KW-0812">Transmembrane</keyword>
<dbReference type="GO" id="GO:0007156">
    <property type="term" value="P:homophilic cell adhesion via plasma membrane adhesion molecules"/>
    <property type="evidence" value="ECO:0007669"/>
    <property type="project" value="InterPro"/>
</dbReference>
<accession>A0A817RT63</accession>
<evidence type="ECO:0000313" key="16">
    <source>
        <dbReference type="EMBL" id="CAF3392865.1"/>
    </source>
</evidence>
<evidence type="ECO:0000256" key="9">
    <source>
        <dbReference type="ARBA" id="ARBA00023136"/>
    </source>
</evidence>
<feature type="region of interest" description="Disordered" evidence="12">
    <location>
        <begin position="922"/>
        <end position="958"/>
    </location>
</feature>
<evidence type="ECO:0000256" key="2">
    <source>
        <dbReference type="ARBA" id="ARBA00022536"/>
    </source>
</evidence>
<keyword evidence="9 13" id="KW-0472">Membrane</keyword>
<comment type="subcellular location">
    <subcellularLocation>
        <location evidence="1">Membrane</location>
    </subcellularLocation>
</comment>
<keyword evidence="10" id="KW-1015">Disulfide bond</keyword>
<dbReference type="InterPro" id="IPR050971">
    <property type="entry name" value="Cadherin-domain_protein"/>
</dbReference>
<gene>
    <name evidence="17" type="ORF">HFQ381_LOCUS17850</name>
    <name evidence="15" type="ORF">LUA448_LOCUS6338</name>
    <name evidence="16" type="ORF">TIS948_LOCUS27006</name>
</gene>
<dbReference type="PRINTS" id="PR00205">
    <property type="entry name" value="CADHERIN"/>
</dbReference>
<feature type="domain" description="Cadherin" evidence="14">
    <location>
        <begin position="389"/>
        <end position="486"/>
    </location>
</feature>
<dbReference type="AlphaFoldDB" id="A0A817RT63"/>
<dbReference type="GO" id="GO:0005509">
    <property type="term" value="F:calcium ion binding"/>
    <property type="evidence" value="ECO:0007669"/>
    <property type="project" value="UniProtKB-UniRule"/>
</dbReference>
<feature type="domain" description="Cadherin" evidence="14">
    <location>
        <begin position="267"/>
        <end position="373"/>
    </location>
</feature>
<dbReference type="EMBL" id="CAJNXB010004790">
    <property type="protein sequence ID" value="CAF3392865.1"/>
    <property type="molecule type" value="Genomic_DNA"/>
</dbReference>
<organism evidence="15 18">
    <name type="scientific">Rotaria socialis</name>
    <dbReference type="NCBI Taxonomy" id="392032"/>
    <lineage>
        <taxon>Eukaryota</taxon>
        <taxon>Metazoa</taxon>
        <taxon>Spiralia</taxon>
        <taxon>Gnathifera</taxon>
        <taxon>Rotifera</taxon>
        <taxon>Eurotatoria</taxon>
        <taxon>Bdelloidea</taxon>
        <taxon>Philodinida</taxon>
        <taxon>Philodinidae</taxon>
        <taxon>Rotaria</taxon>
    </lineage>
</organism>
<evidence type="ECO:0000256" key="7">
    <source>
        <dbReference type="ARBA" id="ARBA00022889"/>
    </source>
</evidence>
<dbReference type="GO" id="GO:0005886">
    <property type="term" value="C:plasma membrane"/>
    <property type="evidence" value="ECO:0007669"/>
    <property type="project" value="InterPro"/>
</dbReference>
<evidence type="ECO:0000256" key="5">
    <source>
        <dbReference type="ARBA" id="ARBA00022737"/>
    </source>
</evidence>
<evidence type="ECO:0000256" key="4">
    <source>
        <dbReference type="ARBA" id="ARBA00022729"/>
    </source>
</evidence>
<dbReference type="EMBL" id="CAJNYD010000596">
    <property type="protein sequence ID" value="CAF3277696.1"/>
    <property type="molecule type" value="Genomic_DNA"/>
</dbReference>
<dbReference type="Proteomes" id="UP000663825">
    <property type="component" value="Unassembled WGS sequence"/>
</dbReference>
<feature type="domain" description="Cadherin" evidence="14">
    <location>
        <begin position="702"/>
        <end position="809"/>
    </location>
</feature>
<feature type="domain" description="Cadherin" evidence="14">
    <location>
        <begin position="157"/>
        <end position="266"/>
    </location>
</feature>
<name>A0A817RT63_9BILA</name>
<feature type="domain" description="Cadherin" evidence="14">
    <location>
        <begin position="487"/>
        <end position="596"/>
    </location>
</feature>
<evidence type="ECO:0000256" key="8">
    <source>
        <dbReference type="ARBA" id="ARBA00022989"/>
    </source>
</evidence>
<feature type="region of interest" description="Disordered" evidence="12">
    <location>
        <begin position="1039"/>
        <end position="1065"/>
    </location>
</feature>
<evidence type="ECO:0000256" key="13">
    <source>
        <dbReference type="SAM" id="Phobius"/>
    </source>
</evidence>
<dbReference type="PANTHER" id="PTHR24025">
    <property type="entry name" value="DESMOGLEIN FAMILY MEMBER"/>
    <property type="match status" value="1"/>
</dbReference>
<dbReference type="SMART" id="SM00112">
    <property type="entry name" value="CA"/>
    <property type="match status" value="7"/>
</dbReference>
<evidence type="ECO:0000259" key="14">
    <source>
        <dbReference type="PROSITE" id="PS50268"/>
    </source>
</evidence>
<feature type="transmembrane region" description="Helical" evidence="13">
    <location>
        <begin position="826"/>
        <end position="853"/>
    </location>
</feature>
<reference evidence="15" key="1">
    <citation type="submission" date="2021-02" db="EMBL/GenBank/DDBJ databases">
        <authorList>
            <person name="Nowell W R."/>
        </authorList>
    </citation>
    <scope>NUCLEOTIDE SEQUENCE</scope>
</reference>
<dbReference type="FunFam" id="2.60.40.60:FF:000020">
    <property type="entry name" value="Dachsous cadherin-related 1b"/>
    <property type="match status" value="1"/>
</dbReference>
<dbReference type="EMBL" id="CAJOBO010001346">
    <property type="protein sequence ID" value="CAF4367896.1"/>
    <property type="molecule type" value="Genomic_DNA"/>
</dbReference>
<keyword evidence="6 11" id="KW-0106">Calcium</keyword>
<dbReference type="Gene3D" id="2.60.40.60">
    <property type="entry name" value="Cadherins"/>
    <property type="match status" value="7"/>
</dbReference>
<protein>
    <recommendedName>
        <fullName evidence="14">Cadherin domain-containing protein</fullName>
    </recommendedName>
</protein>
<keyword evidence="2" id="KW-0245">EGF-like domain</keyword>
<dbReference type="InterPro" id="IPR015919">
    <property type="entry name" value="Cadherin-like_sf"/>
</dbReference>
<dbReference type="CDD" id="cd11304">
    <property type="entry name" value="Cadherin_repeat"/>
    <property type="match status" value="6"/>
</dbReference>
<evidence type="ECO:0000313" key="15">
    <source>
        <dbReference type="EMBL" id="CAF3277696.1"/>
    </source>
</evidence>
<feature type="compositionally biased region" description="Polar residues" evidence="12">
    <location>
        <begin position="946"/>
        <end position="957"/>
    </location>
</feature>
<evidence type="ECO:0000256" key="6">
    <source>
        <dbReference type="ARBA" id="ARBA00022837"/>
    </source>
</evidence>
<dbReference type="FunFam" id="2.60.40.60:FF:000013">
    <property type="entry name" value="Cadherin EGF LAG seven-pass G-type receptor"/>
    <property type="match status" value="1"/>
</dbReference>
<feature type="domain" description="Cadherin" evidence="14">
    <location>
        <begin position="44"/>
        <end position="156"/>
    </location>
</feature>
<dbReference type="SUPFAM" id="SSF49313">
    <property type="entry name" value="Cadherin-like"/>
    <property type="match status" value="7"/>
</dbReference>
<evidence type="ECO:0000313" key="18">
    <source>
        <dbReference type="Proteomes" id="UP000663833"/>
    </source>
</evidence>
<dbReference type="PANTHER" id="PTHR24025:SF23">
    <property type="entry name" value="NEURAL-CADHERIN"/>
    <property type="match status" value="1"/>
</dbReference>
<dbReference type="Pfam" id="PF00028">
    <property type="entry name" value="Cadherin"/>
    <property type="match status" value="4"/>
</dbReference>
<dbReference type="OrthoDB" id="6252479at2759"/>
<keyword evidence="4" id="KW-0732">Signal</keyword>
<feature type="domain" description="Cadherin" evidence="14">
    <location>
        <begin position="597"/>
        <end position="698"/>
    </location>
</feature>
<dbReference type="InterPro" id="IPR002126">
    <property type="entry name" value="Cadherin-like_dom"/>
</dbReference>
<evidence type="ECO:0000256" key="12">
    <source>
        <dbReference type="SAM" id="MobiDB-lite"/>
    </source>
</evidence>
<evidence type="ECO:0000256" key="10">
    <source>
        <dbReference type="ARBA" id="ARBA00023157"/>
    </source>
</evidence>
<proteinExistence type="predicted"/>
<evidence type="ECO:0000256" key="3">
    <source>
        <dbReference type="ARBA" id="ARBA00022692"/>
    </source>
</evidence>
<evidence type="ECO:0000313" key="17">
    <source>
        <dbReference type="EMBL" id="CAF4367896.1"/>
    </source>
</evidence>